<evidence type="ECO:0000313" key="16">
    <source>
        <dbReference type="Proteomes" id="UP000317544"/>
    </source>
</evidence>
<dbReference type="RefSeq" id="WP_158345088.1">
    <property type="nucleotide sequence ID" value="NZ_AP019379.1"/>
</dbReference>
<evidence type="ECO:0000256" key="5">
    <source>
        <dbReference type="ARBA" id="ARBA00022475"/>
    </source>
</evidence>
<keyword evidence="8 14" id="KW-0472">Membrane</keyword>
<evidence type="ECO:0000256" key="6">
    <source>
        <dbReference type="ARBA" id="ARBA00022692"/>
    </source>
</evidence>
<dbReference type="PANTHER" id="PTHR36835">
    <property type="entry name" value="CYTOCHROME BO(3) UBIQUINOL OXIDASE SUBUNIT 4"/>
    <property type="match status" value="1"/>
</dbReference>
<dbReference type="GO" id="GO:0009486">
    <property type="term" value="F:cytochrome bo3 ubiquinol oxidase activity"/>
    <property type="evidence" value="ECO:0007669"/>
    <property type="project" value="TreeGrafter"/>
</dbReference>
<comment type="subunit">
    <text evidence="3">Heterooctamer of two A chains, two B chains, two C chains and two D chains.</text>
</comment>
<dbReference type="OrthoDB" id="2375888at2"/>
<dbReference type="PANTHER" id="PTHR36835:SF1">
    <property type="entry name" value="CYTOCHROME BO(3) UBIQUINOL OXIDASE SUBUNIT 4"/>
    <property type="match status" value="1"/>
</dbReference>
<evidence type="ECO:0000313" key="15">
    <source>
        <dbReference type="EMBL" id="BBI01357.1"/>
    </source>
</evidence>
<proteinExistence type="inferred from homology"/>
<evidence type="ECO:0000256" key="4">
    <source>
        <dbReference type="ARBA" id="ARBA00014689"/>
    </source>
</evidence>
<keyword evidence="16" id="KW-1185">Reference proteome</keyword>
<evidence type="ECO:0000256" key="7">
    <source>
        <dbReference type="ARBA" id="ARBA00022989"/>
    </source>
</evidence>
<comment type="subcellular location">
    <subcellularLocation>
        <location evidence="1">Cell membrane</location>
        <topology evidence="1">Multi-pass membrane protein</topology>
    </subcellularLocation>
</comment>
<dbReference type="InterPro" id="IPR005171">
    <property type="entry name" value="Cyt_c_oxidase_su4_prok"/>
</dbReference>
<name>A0A455TAG4_9GAMM</name>
<keyword evidence="5" id="KW-1003">Cell membrane</keyword>
<evidence type="ECO:0000256" key="13">
    <source>
        <dbReference type="ARBA" id="ARBA00032185"/>
    </source>
</evidence>
<dbReference type="InterPro" id="IPR050968">
    <property type="entry name" value="Cytochrome_c_oxidase_bac_sub4"/>
</dbReference>
<evidence type="ECO:0000256" key="10">
    <source>
        <dbReference type="ARBA" id="ARBA00030071"/>
    </source>
</evidence>
<keyword evidence="7 14" id="KW-1133">Transmembrane helix</keyword>
<evidence type="ECO:0000256" key="1">
    <source>
        <dbReference type="ARBA" id="ARBA00004651"/>
    </source>
</evidence>
<keyword evidence="6 14" id="KW-0812">Transmembrane</keyword>
<dbReference type="GO" id="GO:0019646">
    <property type="term" value="P:aerobic electron transport chain"/>
    <property type="evidence" value="ECO:0007669"/>
    <property type="project" value="TreeGrafter"/>
</dbReference>
<dbReference type="GO" id="GO:0005886">
    <property type="term" value="C:plasma membrane"/>
    <property type="evidence" value="ECO:0007669"/>
    <property type="project" value="UniProtKB-SubCell"/>
</dbReference>
<dbReference type="Proteomes" id="UP000317544">
    <property type="component" value="Chromosome"/>
</dbReference>
<reference evidence="15 16" key="1">
    <citation type="journal article" date="2019" name="Proc. Natl. Acad. Sci. U.S.A.">
        <title>Exaggeration and cooption of innate immunity for social defense.</title>
        <authorList>
            <person name="Kutsukake M."/>
            <person name="Moriyama M."/>
            <person name="Shigenobu S."/>
            <person name="Meng X.-Y."/>
            <person name="Nikoh N."/>
            <person name="Noda C."/>
            <person name="Kobayashi S."/>
            <person name="Fukatsu T."/>
        </authorList>
    </citation>
    <scope>NUCLEOTIDE SEQUENCE [LARGE SCALE GENOMIC DNA]</scope>
    <source>
        <strain evidence="15 16">Nmo</strain>
    </source>
</reference>
<feature type="transmembrane region" description="Helical" evidence="14">
    <location>
        <begin position="78"/>
        <end position="99"/>
    </location>
</feature>
<comment type="similarity">
    <text evidence="2">Belongs to the cytochrome c oxidase bacterial subunit 4 family.</text>
</comment>
<feature type="transmembrane region" description="Helical" evidence="14">
    <location>
        <begin position="20"/>
        <end position="41"/>
    </location>
</feature>
<dbReference type="AlphaFoldDB" id="A0A455TAG4"/>
<dbReference type="GO" id="GO:0015990">
    <property type="term" value="P:electron transport coupled proton transport"/>
    <property type="evidence" value="ECO:0007669"/>
    <property type="project" value="TreeGrafter"/>
</dbReference>
<evidence type="ECO:0000256" key="3">
    <source>
        <dbReference type="ARBA" id="ARBA00011700"/>
    </source>
</evidence>
<evidence type="ECO:0000256" key="11">
    <source>
        <dbReference type="ARBA" id="ARBA00030211"/>
    </source>
</evidence>
<dbReference type="Pfam" id="PF03626">
    <property type="entry name" value="COX4_pro"/>
    <property type="match status" value="1"/>
</dbReference>
<organism evidence="15 16">
    <name type="scientific">Buchnera aphidicola</name>
    <name type="common">Nipponaphis monzeni</name>
    <dbReference type="NCBI Taxonomy" id="2495405"/>
    <lineage>
        <taxon>Bacteria</taxon>
        <taxon>Pseudomonadati</taxon>
        <taxon>Pseudomonadota</taxon>
        <taxon>Gammaproteobacteria</taxon>
        <taxon>Enterobacterales</taxon>
        <taxon>Erwiniaceae</taxon>
        <taxon>Buchnera</taxon>
    </lineage>
</organism>
<comment type="function">
    <text evidence="9">Cytochrome bo(3) ubiquinol terminal oxidase is the component of the aerobic respiratory chain of E.coli that predominates when cells are grown at high aeration. Has proton pump activity across the membrane in addition to electron transfer, pumping 2 protons/electron.</text>
</comment>
<protein>
    <recommendedName>
        <fullName evidence="4">Cytochrome bo(3) ubiquinol oxidase subunit 4</fullName>
    </recommendedName>
    <alternativeName>
        <fullName evidence="13">Cytochrome o ubiquinol oxidase subunit 4</fullName>
    </alternativeName>
    <alternativeName>
        <fullName evidence="10">Oxidase bo(3) subunit 4</fullName>
    </alternativeName>
    <alternativeName>
        <fullName evidence="11">Ubiquinol oxidase polypeptide IV</fullName>
    </alternativeName>
    <alternativeName>
        <fullName evidence="12">Ubiquinol oxidase subunit 4</fullName>
    </alternativeName>
</protein>
<dbReference type="GO" id="GO:0009319">
    <property type="term" value="C:cytochrome o ubiquinol oxidase complex"/>
    <property type="evidence" value="ECO:0007669"/>
    <property type="project" value="TreeGrafter"/>
</dbReference>
<evidence type="ECO:0000256" key="12">
    <source>
        <dbReference type="ARBA" id="ARBA00031887"/>
    </source>
</evidence>
<dbReference type="EMBL" id="AP019379">
    <property type="protein sequence ID" value="BBI01357.1"/>
    <property type="molecule type" value="Genomic_DNA"/>
</dbReference>
<evidence type="ECO:0000256" key="2">
    <source>
        <dbReference type="ARBA" id="ARBA00008079"/>
    </source>
</evidence>
<gene>
    <name evidence="15" type="primary">cyoD</name>
    <name evidence="15" type="ORF">BUCNMO_355</name>
</gene>
<evidence type="ECO:0000256" key="14">
    <source>
        <dbReference type="SAM" id="Phobius"/>
    </source>
</evidence>
<accession>A0A455TAG4</accession>
<sequence>MNTRIKNFFYKNIYLNNNLLGLLISIILTYLSLYIIIEQIFLKDIRLLFITLVSIIQIIVHIKYFLHISNFSDYNWSVSIFVFSAIVVLIIILGSMWIMNDLNHHLVIM</sequence>
<dbReference type="GO" id="GO:0015078">
    <property type="term" value="F:proton transmembrane transporter activity"/>
    <property type="evidence" value="ECO:0007669"/>
    <property type="project" value="TreeGrafter"/>
</dbReference>
<feature type="transmembrane region" description="Helical" evidence="14">
    <location>
        <begin position="47"/>
        <end position="66"/>
    </location>
</feature>
<evidence type="ECO:0000256" key="9">
    <source>
        <dbReference type="ARBA" id="ARBA00025694"/>
    </source>
</evidence>
<evidence type="ECO:0000256" key="8">
    <source>
        <dbReference type="ARBA" id="ARBA00023136"/>
    </source>
</evidence>